<dbReference type="Proteomes" id="UP000050509">
    <property type="component" value="Unassembled WGS sequence"/>
</dbReference>
<evidence type="ECO:0000256" key="4">
    <source>
        <dbReference type="ARBA" id="ARBA00022729"/>
    </source>
</evidence>
<comment type="caution">
    <text evidence="5">The sequence shown here is derived from an EMBL/GenBank/DDBJ whole genome shotgun (WGS) entry which is preliminary data.</text>
</comment>
<dbReference type="Pfam" id="PF13416">
    <property type="entry name" value="SBP_bac_8"/>
    <property type="match status" value="1"/>
</dbReference>
<dbReference type="AlphaFoldDB" id="A0A0P9EVQ0"/>
<feature type="non-terminal residue" evidence="5">
    <location>
        <position position="301"/>
    </location>
</feature>
<comment type="subcellular location">
    <subcellularLocation>
        <location evidence="1">Cell envelope</location>
    </subcellularLocation>
</comment>
<evidence type="ECO:0000256" key="1">
    <source>
        <dbReference type="ARBA" id="ARBA00004196"/>
    </source>
</evidence>
<keyword evidence="4" id="KW-0732">Signal</keyword>
<sequence length="301" mass="32996">QYNSSQNKYYVDAIQQPDYDATITKFNTTLAGGDLPNVVQIYDIGTQRMIDTKRILPVQDFIDKEGLKLVDDLEPAVARYYTIGGKLYSMPFNSSAPVMYFDKNAFKEVGLDPEKKIWTYDELLDAAKKLTKKDASGKVERSGVVFTLYSWIFEQEQATQGALFADPNNGREERATKVVFNNEAGANWLNFLKQLVDEGVGRNVGRDSGTTNGSVRDAAFTNGEAAITFNSIAALRGYINNATKGGKVDVGVAYLPRPTGAKGGVIIGGASLWITDQGSPEQQAGAWDFVKWTSNPEVQAT</sequence>
<name>A0A0P9EVQ0_9CHLR</name>
<evidence type="ECO:0008006" key="7">
    <source>
        <dbReference type="Google" id="ProtNLM"/>
    </source>
</evidence>
<dbReference type="SUPFAM" id="SSF53850">
    <property type="entry name" value="Periplasmic binding protein-like II"/>
    <property type="match status" value="1"/>
</dbReference>
<organism evidence="5 6">
    <name type="scientific">Kouleothrix aurantiaca</name>
    <dbReference type="NCBI Taxonomy" id="186479"/>
    <lineage>
        <taxon>Bacteria</taxon>
        <taxon>Bacillati</taxon>
        <taxon>Chloroflexota</taxon>
        <taxon>Chloroflexia</taxon>
        <taxon>Chloroflexales</taxon>
        <taxon>Roseiflexineae</taxon>
        <taxon>Roseiflexaceae</taxon>
        <taxon>Kouleothrix</taxon>
    </lineage>
</organism>
<comment type="similarity">
    <text evidence="2">Belongs to the bacterial solute-binding protein 1 family.</text>
</comment>
<dbReference type="GO" id="GO:0030313">
    <property type="term" value="C:cell envelope"/>
    <property type="evidence" value="ECO:0007669"/>
    <property type="project" value="UniProtKB-SubCell"/>
</dbReference>
<dbReference type="EMBL" id="LJCR01002656">
    <property type="protein sequence ID" value="KPV48434.1"/>
    <property type="molecule type" value="Genomic_DNA"/>
</dbReference>
<keyword evidence="6" id="KW-1185">Reference proteome</keyword>
<dbReference type="InterPro" id="IPR050490">
    <property type="entry name" value="Bact_solute-bd_prot1"/>
</dbReference>
<evidence type="ECO:0000313" key="6">
    <source>
        <dbReference type="Proteomes" id="UP000050509"/>
    </source>
</evidence>
<reference evidence="5 6" key="1">
    <citation type="submission" date="2015-09" db="EMBL/GenBank/DDBJ databases">
        <title>Draft genome sequence of Kouleothrix aurantiaca JCM 19913.</title>
        <authorList>
            <person name="Hemp J."/>
        </authorList>
    </citation>
    <scope>NUCLEOTIDE SEQUENCE [LARGE SCALE GENOMIC DNA]</scope>
    <source>
        <strain evidence="5 6">COM-B</strain>
    </source>
</reference>
<evidence type="ECO:0000313" key="5">
    <source>
        <dbReference type="EMBL" id="KPV48434.1"/>
    </source>
</evidence>
<dbReference type="PANTHER" id="PTHR43649:SF31">
    <property type="entry name" value="SN-GLYCEROL-3-PHOSPHATE-BINDING PERIPLASMIC PROTEIN UGPB"/>
    <property type="match status" value="1"/>
</dbReference>
<proteinExistence type="inferred from homology"/>
<dbReference type="InterPro" id="IPR006059">
    <property type="entry name" value="SBP"/>
</dbReference>
<dbReference type="PANTHER" id="PTHR43649">
    <property type="entry name" value="ARABINOSE-BINDING PROTEIN-RELATED"/>
    <property type="match status" value="1"/>
</dbReference>
<dbReference type="Gene3D" id="3.40.190.10">
    <property type="entry name" value="Periplasmic binding protein-like II"/>
    <property type="match status" value="1"/>
</dbReference>
<keyword evidence="3" id="KW-0813">Transport</keyword>
<accession>A0A0P9EVQ0</accession>
<dbReference type="CDD" id="cd14748">
    <property type="entry name" value="PBP2_UgpB"/>
    <property type="match status" value="1"/>
</dbReference>
<feature type="non-terminal residue" evidence="5">
    <location>
        <position position="1"/>
    </location>
</feature>
<protein>
    <recommendedName>
        <fullName evidence="7">ABC transporter substrate-binding protein</fullName>
    </recommendedName>
</protein>
<evidence type="ECO:0000256" key="2">
    <source>
        <dbReference type="ARBA" id="ARBA00008520"/>
    </source>
</evidence>
<evidence type="ECO:0000256" key="3">
    <source>
        <dbReference type="ARBA" id="ARBA00022448"/>
    </source>
</evidence>
<gene>
    <name evidence="5" type="ORF">SE17_38095</name>
</gene>